<organism evidence="2">
    <name type="scientific">marine sediment metagenome</name>
    <dbReference type="NCBI Taxonomy" id="412755"/>
    <lineage>
        <taxon>unclassified sequences</taxon>
        <taxon>metagenomes</taxon>
        <taxon>ecological metagenomes</taxon>
    </lineage>
</organism>
<reference evidence="2" key="1">
    <citation type="journal article" date="2014" name="Front. Microbiol.">
        <title>High frequency of phylogenetically diverse reductive dehalogenase-homologous genes in deep subseafloor sedimentary metagenomes.</title>
        <authorList>
            <person name="Kawai M."/>
            <person name="Futagami T."/>
            <person name="Toyoda A."/>
            <person name="Takaki Y."/>
            <person name="Nishi S."/>
            <person name="Hori S."/>
            <person name="Arai W."/>
            <person name="Tsubouchi T."/>
            <person name="Morono Y."/>
            <person name="Uchiyama I."/>
            <person name="Ito T."/>
            <person name="Fujiyama A."/>
            <person name="Inagaki F."/>
            <person name="Takami H."/>
        </authorList>
    </citation>
    <scope>NUCLEOTIDE SEQUENCE</scope>
    <source>
        <strain evidence="2">Expedition CK06-06</strain>
    </source>
</reference>
<sequence>MSKIRKDTVKSESPKRKSKIIEKAAYRSVILSGLLGGVFLALSIIINGEIIIVFTSDELLWVSIDIILKVLIILFFFFFIMISVGNYKELTGKPIDFKIILLIFIISLIQSFKNSTVFSFTLVGLLVIVVYLYVVQEN</sequence>
<protein>
    <submittedName>
        <fullName evidence="2">Uncharacterized protein</fullName>
    </submittedName>
</protein>
<feature type="transmembrane region" description="Helical" evidence="1">
    <location>
        <begin position="118"/>
        <end position="135"/>
    </location>
</feature>
<keyword evidence="1" id="KW-1133">Transmembrane helix</keyword>
<keyword evidence="1" id="KW-0812">Transmembrane</keyword>
<gene>
    <name evidence="2" type="ORF">S01H4_36202</name>
</gene>
<proteinExistence type="predicted"/>
<name>X1APS7_9ZZZZ</name>
<feature type="transmembrane region" description="Helical" evidence="1">
    <location>
        <begin position="95"/>
        <end position="112"/>
    </location>
</feature>
<comment type="caution">
    <text evidence="2">The sequence shown here is derived from an EMBL/GenBank/DDBJ whole genome shotgun (WGS) entry which is preliminary data.</text>
</comment>
<evidence type="ECO:0000313" key="2">
    <source>
        <dbReference type="EMBL" id="GAG84759.1"/>
    </source>
</evidence>
<feature type="transmembrane region" description="Helical" evidence="1">
    <location>
        <begin position="66"/>
        <end position="83"/>
    </location>
</feature>
<keyword evidence="1" id="KW-0472">Membrane</keyword>
<evidence type="ECO:0000256" key="1">
    <source>
        <dbReference type="SAM" id="Phobius"/>
    </source>
</evidence>
<accession>X1APS7</accession>
<dbReference type="AlphaFoldDB" id="X1APS7"/>
<feature type="transmembrane region" description="Helical" evidence="1">
    <location>
        <begin position="24"/>
        <end position="46"/>
    </location>
</feature>
<dbReference type="EMBL" id="BART01019325">
    <property type="protein sequence ID" value="GAG84759.1"/>
    <property type="molecule type" value="Genomic_DNA"/>
</dbReference>